<gene>
    <name evidence="10" type="ORF">C5689_16960</name>
</gene>
<dbReference type="Pfam" id="PF00271">
    <property type="entry name" value="Helicase_C"/>
    <property type="match status" value="1"/>
</dbReference>
<keyword evidence="11" id="KW-1185">Reference proteome</keyword>
<dbReference type="GO" id="GO:0005524">
    <property type="term" value="F:ATP binding"/>
    <property type="evidence" value="ECO:0007669"/>
    <property type="project" value="UniProtKB-KW"/>
</dbReference>
<dbReference type="GO" id="GO:0005829">
    <property type="term" value="C:cytosol"/>
    <property type="evidence" value="ECO:0007669"/>
    <property type="project" value="TreeGrafter"/>
</dbReference>
<dbReference type="InterPro" id="IPR044742">
    <property type="entry name" value="DEAD/DEAH_RhlB"/>
</dbReference>
<evidence type="ECO:0000256" key="2">
    <source>
        <dbReference type="ARBA" id="ARBA00022801"/>
    </source>
</evidence>
<proteinExistence type="inferred from homology"/>
<feature type="region of interest" description="Disordered" evidence="7">
    <location>
        <begin position="533"/>
        <end position="572"/>
    </location>
</feature>
<dbReference type="Pfam" id="PF03880">
    <property type="entry name" value="DbpA"/>
    <property type="match status" value="1"/>
</dbReference>
<dbReference type="OrthoDB" id="9805696at2"/>
<protein>
    <submittedName>
        <fullName evidence="10">Helicase</fullName>
    </submittedName>
</protein>
<comment type="similarity">
    <text evidence="5 6">Belongs to the DEAD box helicase family.</text>
</comment>
<dbReference type="PROSITE" id="PS00039">
    <property type="entry name" value="DEAD_ATP_HELICASE"/>
    <property type="match status" value="1"/>
</dbReference>
<evidence type="ECO:0000256" key="6">
    <source>
        <dbReference type="RuleBase" id="RU000492"/>
    </source>
</evidence>
<evidence type="ECO:0000256" key="5">
    <source>
        <dbReference type="ARBA" id="ARBA00038437"/>
    </source>
</evidence>
<dbReference type="InterPro" id="IPR001650">
    <property type="entry name" value="Helicase_C-like"/>
</dbReference>
<dbReference type="AlphaFoldDB" id="A0A2U1SM42"/>
<dbReference type="PROSITE" id="PS51192">
    <property type="entry name" value="HELICASE_ATP_BIND_1"/>
    <property type="match status" value="1"/>
</dbReference>
<evidence type="ECO:0000313" key="10">
    <source>
        <dbReference type="EMBL" id="PWB92656.1"/>
    </source>
</evidence>
<feature type="domain" description="Helicase C-terminal" evidence="9">
    <location>
        <begin position="236"/>
        <end position="378"/>
    </location>
</feature>
<keyword evidence="2 6" id="KW-0378">Hydrolase</keyword>
<dbReference type="PANTHER" id="PTHR47959:SF1">
    <property type="entry name" value="ATP-DEPENDENT RNA HELICASE DBPA"/>
    <property type="match status" value="1"/>
</dbReference>
<dbReference type="SMART" id="SM00490">
    <property type="entry name" value="HELICc"/>
    <property type="match status" value="1"/>
</dbReference>
<feature type="compositionally biased region" description="Basic and acidic residues" evidence="7">
    <location>
        <begin position="544"/>
        <end position="572"/>
    </location>
</feature>
<dbReference type="PROSITE" id="PS51194">
    <property type="entry name" value="HELICASE_CTER"/>
    <property type="match status" value="1"/>
</dbReference>
<evidence type="ECO:0000256" key="7">
    <source>
        <dbReference type="SAM" id="MobiDB-lite"/>
    </source>
</evidence>
<comment type="caution">
    <text evidence="10">The sequence shown here is derived from an EMBL/GenBank/DDBJ whole genome shotgun (WGS) entry which is preliminary data.</text>
</comment>
<feature type="region of interest" description="Disordered" evidence="7">
    <location>
        <begin position="434"/>
        <end position="464"/>
    </location>
</feature>
<name>A0A2U1SM42_METSR</name>
<keyword evidence="1 6" id="KW-0547">Nucleotide-binding</keyword>
<dbReference type="PANTHER" id="PTHR47959">
    <property type="entry name" value="ATP-DEPENDENT RNA HELICASE RHLE-RELATED"/>
    <property type="match status" value="1"/>
</dbReference>
<feature type="compositionally biased region" description="Basic and acidic residues" evidence="7">
    <location>
        <begin position="440"/>
        <end position="461"/>
    </location>
</feature>
<dbReference type="RefSeq" id="WP_108918427.1">
    <property type="nucleotide sequence ID" value="NZ_BGJY01000004.1"/>
</dbReference>
<reference evidence="10 11" key="1">
    <citation type="journal article" date="2018" name="Appl. Microbiol. Biotechnol.">
        <title>Co-cultivation of the strictly anaerobic methanogen Methanosarcina barkeri with aerobic methanotrophs in an oxygen-limited membrane bioreactor.</title>
        <authorList>
            <person name="In 't Zandt M.H."/>
            <person name="van den Bosch T.J.M."/>
            <person name="Rijkers R."/>
            <person name="van Kessel M.A.H.J."/>
            <person name="Jetten M.S.M."/>
            <person name="Welte C.U."/>
        </authorList>
    </citation>
    <scope>NUCLEOTIDE SEQUENCE [LARGE SCALE GENOMIC DNA]</scope>
    <source>
        <strain evidence="10 11">DSM 17706</strain>
    </source>
</reference>
<dbReference type="SUPFAM" id="SSF52540">
    <property type="entry name" value="P-loop containing nucleoside triphosphate hydrolases"/>
    <property type="match status" value="1"/>
</dbReference>
<evidence type="ECO:0000259" key="9">
    <source>
        <dbReference type="PROSITE" id="PS51194"/>
    </source>
</evidence>
<dbReference type="GO" id="GO:0003724">
    <property type="term" value="F:RNA helicase activity"/>
    <property type="evidence" value="ECO:0007669"/>
    <property type="project" value="TreeGrafter"/>
</dbReference>
<dbReference type="GO" id="GO:0016787">
    <property type="term" value="F:hydrolase activity"/>
    <property type="evidence" value="ECO:0007669"/>
    <property type="project" value="UniProtKB-KW"/>
</dbReference>
<dbReference type="CDD" id="cd12252">
    <property type="entry name" value="RRM_DbpA"/>
    <property type="match status" value="1"/>
</dbReference>
<dbReference type="EMBL" id="PUIV01000040">
    <property type="protein sequence ID" value="PWB92656.1"/>
    <property type="molecule type" value="Genomic_DNA"/>
</dbReference>
<organism evidence="10 11">
    <name type="scientific">Methylosinus sporium</name>
    <dbReference type="NCBI Taxonomy" id="428"/>
    <lineage>
        <taxon>Bacteria</taxon>
        <taxon>Pseudomonadati</taxon>
        <taxon>Pseudomonadota</taxon>
        <taxon>Alphaproteobacteria</taxon>
        <taxon>Hyphomicrobiales</taxon>
        <taxon>Methylocystaceae</taxon>
        <taxon>Methylosinus</taxon>
    </lineage>
</organism>
<feature type="domain" description="Helicase ATP-binding" evidence="8">
    <location>
        <begin position="30"/>
        <end position="206"/>
    </location>
</feature>
<dbReference type="CDD" id="cd18787">
    <property type="entry name" value="SF2_C_DEAD"/>
    <property type="match status" value="1"/>
</dbReference>
<dbReference type="Gene3D" id="3.40.50.300">
    <property type="entry name" value="P-loop containing nucleotide triphosphate hydrolases"/>
    <property type="match status" value="2"/>
</dbReference>
<evidence type="ECO:0000256" key="1">
    <source>
        <dbReference type="ARBA" id="ARBA00022741"/>
    </source>
</evidence>
<evidence type="ECO:0000259" key="8">
    <source>
        <dbReference type="PROSITE" id="PS51192"/>
    </source>
</evidence>
<dbReference type="CDD" id="cd00268">
    <property type="entry name" value="DEADc"/>
    <property type="match status" value="1"/>
</dbReference>
<keyword evidence="3 6" id="KW-0347">Helicase</keyword>
<accession>A0A2U1SM42</accession>
<evidence type="ECO:0000256" key="3">
    <source>
        <dbReference type="ARBA" id="ARBA00022806"/>
    </source>
</evidence>
<dbReference type="InterPro" id="IPR012677">
    <property type="entry name" value="Nucleotide-bd_a/b_plait_sf"/>
</dbReference>
<sequence length="572" mass="63021">MTFLNARPALAKALAERNYASPTPVQAAVLSDEAQGGDILVSAQTGSGKTVAYGLAIASTLLDDADSLPAAGAPLALVVTPTRELALQVERELGWLYEHASARIVACVGGMDARLERRKLSEGAHIVVGTPGRVRDHIERGGLDTARIAAVVLDEADEMLDLGFREDLEFILEATPQERRTLLFSATMPKGIAALAKRYQRDARRIDVARGERGHGDIDYRAVRVAPKDVEFATVNLLRYFEAPTAIVFCNTREAVRHLHAILLERGFAAALLSGELSQHERNHSMQALRDGRARVCIATDVAARGIDLPNLDLVIHVDLPHDAEALQHRSGRTGRAGRKGVSALLVPPARRHRAERLLRDAGVQCSWSGPPSAEEIRALDQKRMMRDPLLLEPPTQEDFEAAKRLLAERTPEQLGAMLVRLYQTRLPAIETVVDPGQEPQRREAHEPRASSQKPGKDPRPTRLPGAAAWFRLDLGRKKNADPKWLLPMLCRKGNVTRHDIGAIVILEHETRVEIAEPVAAQFIVNMRRPGGDNIRVEQLNDSSEPKRAKPPKRGAEPKRKQKARPSEKPRS</sequence>
<dbReference type="SMART" id="SM00487">
    <property type="entry name" value="DEXDc"/>
    <property type="match status" value="1"/>
</dbReference>
<dbReference type="GO" id="GO:0003676">
    <property type="term" value="F:nucleic acid binding"/>
    <property type="evidence" value="ECO:0007669"/>
    <property type="project" value="InterPro"/>
</dbReference>
<dbReference type="InterPro" id="IPR014001">
    <property type="entry name" value="Helicase_ATP-bd"/>
</dbReference>
<dbReference type="InterPro" id="IPR011545">
    <property type="entry name" value="DEAD/DEAH_box_helicase_dom"/>
</dbReference>
<dbReference type="InterPro" id="IPR005580">
    <property type="entry name" value="DbpA/CsdA_RNA-bd_dom"/>
</dbReference>
<dbReference type="InterPro" id="IPR000629">
    <property type="entry name" value="RNA-helicase_DEAD-box_CS"/>
</dbReference>
<dbReference type="Pfam" id="PF00270">
    <property type="entry name" value="DEAD"/>
    <property type="match status" value="1"/>
</dbReference>
<dbReference type="InterPro" id="IPR050079">
    <property type="entry name" value="DEAD_box_RNA_helicase"/>
</dbReference>
<dbReference type="Proteomes" id="UP000245137">
    <property type="component" value="Unassembled WGS sequence"/>
</dbReference>
<evidence type="ECO:0000256" key="4">
    <source>
        <dbReference type="ARBA" id="ARBA00022840"/>
    </source>
</evidence>
<dbReference type="Gene3D" id="3.30.70.330">
    <property type="match status" value="1"/>
</dbReference>
<keyword evidence="4 6" id="KW-0067">ATP-binding</keyword>
<evidence type="ECO:0000313" key="11">
    <source>
        <dbReference type="Proteomes" id="UP000245137"/>
    </source>
</evidence>
<dbReference type="InterPro" id="IPR027417">
    <property type="entry name" value="P-loop_NTPase"/>
</dbReference>